<name>A0A5C5ZAS6_9BACT</name>
<evidence type="ECO:0000313" key="2">
    <source>
        <dbReference type="EMBL" id="TWT83931.1"/>
    </source>
</evidence>
<proteinExistence type="predicted"/>
<dbReference type="AlphaFoldDB" id="A0A5C5ZAS6"/>
<dbReference type="Proteomes" id="UP000315010">
    <property type="component" value="Unassembled WGS sequence"/>
</dbReference>
<sequence length="146" mass="14953">MLALAILGGSLAILSTIASVGSDAAREGRDLSIARILCQTKLSELLIQDIAPQAVDSVPIESSDSGSVTEFTYSVEVLPAPLDGLLSIRVSVDGVNPDGGSSIASYALTRWMIDPALGLEEAEEAEEAEKAAAESAATDESGGGEF</sequence>
<dbReference type="OrthoDB" id="291052at2"/>
<protein>
    <submittedName>
        <fullName evidence="2">Uncharacterized protein</fullName>
    </submittedName>
</protein>
<accession>A0A5C5ZAS6</accession>
<dbReference type="EMBL" id="SJPJ01000001">
    <property type="protein sequence ID" value="TWT83931.1"/>
    <property type="molecule type" value="Genomic_DNA"/>
</dbReference>
<evidence type="ECO:0000256" key="1">
    <source>
        <dbReference type="SAM" id="MobiDB-lite"/>
    </source>
</evidence>
<organism evidence="2 3">
    <name type="scientific">Novipirellula herctigrandis</name>
    <dbReference type="NCBI Taxonomy" id="2527986"/>
    <lineage>
        <taxon>Bacteria</taxon>
        <taxon>Pseudomonadati</taxon>
        <taxon>Planctomycetota</taxon>
        <taxon>Planctomycetia</taxon>
        <taxon>Pirellulales</taxon>
        <taxon>Pirellulaceae</taxon>
        <taxon>Novipirellula</taxon>
    </lineage>
</organism>
<gene>
    <name evidence="2" type="ORF">CA13_54050</name>
</gene>
<comment type="caution">
    <text evidence="2">The sequence shown here is derived from an EMBL/GenBank/DDBJ whole genome shotgun (WGS) entry which is preliminary data.</text>
</comment>
<evidence type="ECO:0000313" key="3">
    <source>
        <dbReference type="Proteomes" id="UP000315010"/>
    </source>
</evidence>
<reference evidence="2 3" key="1">
    <citation type="submission" date="2019-02" db="EMBL/GenBank/DDBJ databases">
        <title>Deep-cultivation of Planctomycetes and their phenomic and genomic characterization uncovers novel biology.</title>
        <authorList>
            <person name="Wiegand S."/>
            <person name="Jogler M."/>
            <person name="Boedeker C."/>
            <person name="Pinto D."/>
            <person name="Vollmers J."/>
            <person name="Rivas-Marin E."/>
            <person name="Kohn T."/>
            <person name="Peeters S.H."/>
            <person name="Heuer A."/>
            <person name="Rast P."/>
            <person name="Oberbeckmann S."/>
            <person name="Bunk B."/>
            <person name="Jeske O."/>
            <person name="Meyerdierks A."/>
            <person name="Storesund J.E."/>
            <person name="Kallscheuer N."/>
            <person name="Luecker S."/>
            <person name="Lage O.M."/>
            <person name="Pohl T."/>
            <person name="Merkel B.J."/>
            <person name="Hornburger P."/>
            <person name="Mueller R.-W."/>
            <person name="Bruemmer F."/>
            <person name="Labrenz M."/>
            <person name="Spormann A.M."/>
            <person name="Op Den Camp H."/>
            <person name="Overmann J."/>
            <person name="Amann R."/>
            <person name="Jetten M.S.M."/>
            <person name="Mascher T."/>
            <person name="Medema M.H."/>
            <person name="Devos D.P."/>
            <person name="Kaster A.-K."/>
            <person name="Ovreas L."/>
            <person name="Rohde M."/>
            <person name="Galperin M.Y."/>
            <person name="Jogler C."/>
        </authorList>
    </citation>
    <scope>NUCLEOTIDE SEQUENCE [LARGE SCALE GENOMIC DNA]</scope>
    <source>
        <strain evidence="2 3">CA13</strain>
    </source>
</reference>
<keyword evidence="3" id="KW-1185">Reference proteome</keyword>
<feature type="region of interest" description="Disordered" evidence="1">
    <location>
        <begin position="122"/>
        <end position="146"/>
    </location>
</feature>